<dbReference type="AlphaFoldDB" id="A0A6P8MTA5"/>
<dbReference type="InterPro" id="IPR001841">
    <property type="entry name" value="Znf_RING"/>
</dbReference>
<evidence type="ECO:0000256" key="2">
    <source>
        <dbReference type="ARBA" id="ARBA00022833"/>
    </source>
</evidence>
<sequence length="70" mass="8014">MILLEKLASLEEENRTLKDARSCKVCMRREAVITFLPCGHLATCQYCSPAFRRCVICRKRITAINRIVVA</sequence>
<dbReference type="GO" id="GO:0008270">
    <property type="term" value="F:zinc ion binding"/>
    <property type="evidence" value="ECO:0007669"/>
    <property type="project" value="UniProtKB-KW"/>
</dbReference>
<evidence type="ECO:0000259" key="4">
    <source>
        <dbReference type="PROSITE" id="PS50089"/>
    </source>
</evidence>
<name>A0A6P8MTA5_9HYME</name>
<dbReference type="InterPro" id="IPR051728">
    <property type="entry name" value="RING-FYVE_E3_ubiquitin-ligase"/>
</dbReference>
<protein>
    <submittedName>
        <fullName evidence="6">Death-associated inhibitor of apoptosis 2-like</fullName>
    </submittedName>
</protein>
<evidence type="ECO:0000256" key="1">
    <source>
        <dbReference type="ARBA" id="ARBA00022771"/>
    </source>
</evidence>
<dbReference type="SUPFAM" id="SSF57850">
    <property type="entry name" value="RING/U-box"/>
    <property type="match status" value="1"/>
</dbReference>
<evidence type="ECO:0000256" key="3">
    <source>
        <dbReference type="PROSITE-ProRule" id="PRU00175"/>
    </source>
</evidence>
<dbReference type="PANTHER" id="PTHR14879">
    <property type="entry name" value="CASPASE REGULATOR, RING FINGER DOMAIN-CONTAINING"/>
    <property type="match status" value="1"/>
</dbReference>
<dbReference type="GeneID" id="117208615"/>
<dbReference type="InterPro" id="IPR013083">
    <property type="entry name" value="Znf_RING/FYVE/PHD"/>
</dbReference>
<evidence type="ECO:0000313" key="6">
    <source>
        <dbReference type="RefSeq" id="XP_033305757.1"/>
    </source>
</evidence>
<evidence type="ECO:0000313" key="5">
    <source>
        <dbReference type="Proteomes" id="UP000515164"/>
    </source>
</evidence>
<dbReference type="PANTHER" id="PTHR14879:SF5">
    <property type="entry name" value="RING-TYPE DOMAIN-CONTAINING PROTEIN"/>
    <property type="match status" value="1"/>
</dbReference>
<dbReference type="Proteomes" id="UP000515164">
    <property type="component" value="Unplaced"/>
</dbReference>
<accession>A0A6P8MTA5</accession>
<dbReference type="KEGG" id="bbif:117208615"/>
<proteinExistence type="predicted"/>
<keyword evidence="1 3" id="KW-0479">Metal-binding</keyword>
<gene>
    <name evidence="6" type="primary">LOC117208615</name>
</gene>
<reference evidence="6" key="1">
    <citation type="submission" date="2025-08" db="UniProtKB">
        <authorList>
            <consortium name="RefSeq"/>
        </authorList>
    </citation>
    <scope>IDENTIFICATION</scope>
    <source>
        <tissue evidence="6">Muscle</tissue>
    </source>
</reference>
<dbReference type="RefSeq" id="XP_033305757.1">
    <property type="nucleotide sequence ID" value="XM_033449866.1"/>
</dbReference>
<keyword evidence="5" id="KW-1185">Reference proteome</keyword>
<keyword evidence="1 3" id="KW-0863">Zinc-finger</keyword>
<dbReference type="PROSITE" id="PS50089">
    <property type="entry name" value="ZF_RING_2"/>
    <property type="match status" value="1"/>
</dbReference>
<feature type="domain" description="RING-type" evidence="4">
    <location>
        <begin position="23"/>
        <end position="58"/>
    </location>
</feature>
<dbReference type="Gene3D" id="3.30.40.10">
    <property type="entry name" value="Zinc/RING finger domain, C3HC4 (zinc finger)"/>
    <property type="match status" value="1"/>
</dbReference>
<keyword evidence="2" id="KW-0862">Zinc</keyword>
<organism evidence="5 6">
    <name type="scientific">Bombus bifarius</name>
    <dbReference type="NCBI Taxonomy" id="103933"/>
    <lineage>
        <taxon>Eukaryota</taxon>
        <taxon>Metazoa</taxon>
        <taxon>Ecdysozoa</taxon>
        <taxon>Arthropoda</taxon>
        <taxon>Hexapoda</taxon>
        <taxon>Insecta</taxon>
        <taxon>Pterygota</taxon>
        <taxon>Neoptera</taxon>
        <taxon>Endopterygota</taxon>
        <taxon>Hymenoptera</taxon>
        <taxon>Apocrita</taxon>
        <taxon>Aculeata</taxon>
        <taxon>Apoidea</taxon>
        <taxon>Anthophila</taxon>
        <taxon>Apidae</taxon>
        <taxon>Bombus</taxon>
        <taxon>Pyrobombus</taxon>
    </lineage>
</organism>
<dbReference type="Pfam" id="PF13920">
    <property type="entry name" value="zf-C3HC4_3"/>
    <property type="match status" value="1"/>
</dbReference>